<comment type="caution">
    <text evidence="9">The sequence shown here is derived from an EMBL/GenBank/DDBJ whole genome shotgun (WGS) entry which is preliminary data.</text>
</comment>
<dbReference type="GO" id="GO:0001682">
    <property type="term" value="P:tRNA 5'-leader removal"/>
    <property type="evidence" value="ECO:0007669"/>
    <property type="project" value="UniProtKB-UniRule"/>
</dbReference>
<evidence type="ECO:0000256" key="6">
    <source>
        <dbReference type="HAMAP-Rule" id="MF_00227"/>
    </source>
</evidence>
<dbReference type="EMBL" id="AENY02000002">
    <property type="protein sequence ID" value="EKP94767.1"/>
    <property type="molecule type" value="Genomic_DNA"/>
</dbReference>
<keyword evidence="4 6" id="KW-0378">Hydrolase</keyword>
<dbReference type="InterPro" id="IPR000100">
    <property type="entry name" value="RNase_P"/>
</dbReference>
<dbReference type="OrthoDB" id="9810867at2"/>
<proteinExistence type="inferred from homology"/>
<evidence type="ECO:0000313" key="9">
    <source>
        <dbReference type="EMBL" id="EKP94767.1"/>
    </source>
</evidence>
<keyword evidence="2 6" id="KW-0540">Nuclease</keyword>
<dbReference type="Proteomes" id="UP000005710">
    <property type="component" value="Unassembled WGS sequence"/>
</dbReference>
<accession>K6PPC3</accession>
<dbReference type="HOGENOM" id="CLU_117179_9_0_9"/>
<evidence type="ECO:0000313" key="10">
    <source>
        <dbReference type="Proteomes" id="UP000005710"/>
    </source>
</evidence>
<evidence type="ECO:0000256" key="1">
    <source>
        <dbReference type="ARBA" id="ARBA00022694"/>
    </source>
</evidence>
<dbReference type="SUPFAM" id="SSF54211">
    <property type="entry name" value="Ribosomal protein S5 domain 2-like"/>
    <property type="match status" value="1"/>
</dbReference>
<dbReference type="Pfam" id="PF00825">
    <property type="entry name" value="Ribonuclease_P"/>
    <property type="match status" value="1"/>
</dbReference>
<dbReference type="GO" id="GO:0000049">
    <property type="term" value="F:tRNA binding"/>
    <property type="evidence" value="ECO:0007669"/>
    <property type="project" value="UniProtKB-UniRule"/>
</dbReference>
<comment type="subunit">
    <text evidence="6">Consists of a catalytic RNA component (M1 or rnpB) and a protein subunit.</text>
</comment>
<evidence type="ECO:0000256" key="7">
    <source>
        <dbReference type="NCBIfam" id="TIGR00188"/>
    </source>
</evidence>
<dbReference type="NCBIfam" id="TIGR00188">
    <property type="entry name" value="rnpA"/>
    <property type="match status" value="1"/>
</dbReference>
<evidence type="ECO:0000256" key="5">
    <source>
        <dbReference type="ARBA" id="ARBA00022884"/>
    </source>
</evidence>
<keyword evidence="5 6" id="KW-0694">RNA-binding</keyword>
<dbReference type="RefSeq" id="WP_006902752.1">
    <property type="nucleotide sequence ID" value="NZ_JH976535.1"/>
</dbReference>
<dbReference type="EC" id="3.1.26.5" evidence="6 7"/>
<evidence type="ECO:0000256" key="3">
    <source>
        <dbReference type="ARBA" id="ARBA00022759"/>
    </source>
</evidence>
<evidence type="ECO:0000256" key="8">
    <source>
        <dbReference type="SAM" id="MobiDB-lite"/>
    </source>
</evidence>
<comment type="similarity">
    <text evidence="6">Belongs to the RnpA family.</text>
</comment>
<reference evidence="9" key="2">
    <citation type="submission" date="2012-10" db="EMBL/GenBank/DDBJ databases">
        <title>Improved high-quality draft of Thermaerobacter subterraneus C21, DSM 13965.</title>
        <authorList>
            <consortium name="DOE Joint Genome Institute"/>
            <person name="Eisen J."/>
            <person name="Huntemann M."/>
            <person name="Wei C.-L."/>
            <person name="Han J."/>
            <person name="Detter J.C."/>
            <person name="Han C."/>
            <person name="Tapia R."/>
            <person name="Chen A."/>
            <person name="Kyrpides N."/>
            <person name="Mavromatis K."/>
            <person name="Markowitz V."/>
            <person name="Szeto E."/>
            <person name="Ivanova N."/>
            <person name="Mikhailova N."/>
            <person name="Ovchinnikova G."/>
            <person name="Pagani I."/>
            <person name="Pati A."/>
            <person name="Goodwin L."/>
            <person name="Nordberg H.P."/>
            <person name="Cantor M.N."/>
            <person name="Hua S.X."/>
            <person name="Woyke T."/>
            <person name="Eisen J."/>
            <person name="Klenk H.-P."/>
        </authorList>
    </citation>
    <scope>NUCLEOTIDE SEQUENCE [LARGE SCALE GENOMIC DNA]</scope>
    <source>
        <strain evidence="9">DSM 13965</strain>
    </source>
</reference>
<dbReference type="AlphaFoldDB" id="K6PPC3"/>
<dbReference type="PANTHER" id="PTHR33992:SF1">
    <property type="entry name" value="RIBONUCLEASE P PROTEIN COMPONENT"/>
    <property type="match status" value="1"/>
</dbReference>
<feature type="compositionally biased region" description="Basic and acidic residues" evidence="8">
    <location>
        <begin position="125"/>
        <end position="140"/>
    </location>
</feature>
<dbReference type="PANTHER" id="PTHR33992">
    <property type="entry name" value="RIBONUCLEASE P PROTEIN COMPONENT"/>
    <property type="match status" value="1"/>
</dbReference>
<gene>
    <name evidence="6" type="primary">rnpA</name>
    <name evidence="9" type="ORF">ThesuDRAFT_00471</name>
</gene>
<comment type="function">
    <text evidence="6">RNaseP catalyzes the removal of the 5'-leader sequence from pre-tRNA to produce the mature 5'-terminus. It can also cleave other RNA substrates such as 4.5S RNA. The protein component plays an auxiliary but essential role in vivo by binding to the 5'-leader sequence and broadening the substrate specificity of the ribozyme.</text>
</comment>
<keyword evidence="3 6" id="KW-0255">Endonuclease</keyword>
<protein>
    <recommendedName>
        <fullName evidence="6 7">Ribonuclease P protein component</fullName>
        <shortName evidence="6">RNase P protein</shortName>
        <shortName evidence="6">RNaseP protein</shortName>
        <ecNumber evidence="6 7">3.1.26.5</ecNumber>
    </recommendedName>
    <alternativeName>
        <fullName evidence="6">Protein C5</fullName>
    </alternativeName>
</protein>
<reference evidence="9" key="1">
    <citation type="submission" date="2010-10" db="EMBL/GenBank/DDBJ databases">
        <authorList>
            <consortium name="US DOE Joint Genome Institute (JGI-PGF)"/>
            <person name="Lucas S."/>
            <person name="Copeland A."/>
            <person name="Lapidus A."/>
            <person name="Bruce D."/>
            <person name="Goodwin L."/>
            <person name="Pitluck S."/>
            <person name="Kyrpides N."/>
            <person name="Mavromatis K."/>
            <person name="Detter J.C."/>
            <person name="Han C."/>
            <person name="Land M."/>
            <person name="Hauser L."/>
            <person name="Markowitz V."/>
            <person name="Cheng J.-F."/>
            <person name="Hugenholtz P."/>
            <person name="Woyke T."/>
            <person name="Wu D."/>
            <person name="Pukall R."/>
            <person name="Wahrenburg C."/>
            <person name="Brambilla E."/>
            <person name="Klenk H.-P."/>
            <person name="Eisen J.A."/>
        </authorList>
    </citation>
    <scope>NUCLEOTIDE SEQUENCE [LARGE SCALE GENOMIC DNA]</scope>
    <source>
        <strain evidence="9">DSM 13965</strain>
    </source>
</reference>
<organism evidence="9 10">
    <name type="scientific">Thermaerobacter subterraneus DSM 13965</name>
    <dbReference type="NCBI Taxonomy" id="867903"/>
    <lineage>
        <taxon>Bacteria</taxon>
        <taxon>Bacillati</taxon>
        <taxon>Bacillota</taxon>
        <taxon>Clostridia</taxon>
        <taxon>Eubacteriales</taxon>
        <taxon>Clostridiales Family XVII. Incertae Sedis</taxon>
        <taxon>Thermaerobacter</taxon>
    </lineage>
</organism>
<dbReference type="GO" id="GO:0004526">
    <property type="term" value="F:ribonuclease P activity"/>
    <property type="evidence" value="ECO:0007669"/>
    <property type="project" value="UniProtKB-UniRule"/>
</dbReference>
<dbReference type="InterPro" id="IPR020568">
    <property type="entry name" value="Ribosomal_Su5_D2-typ_SF"/>
</dbReference>
<comment type="catalytic activity">
    <reaction evidence="6">
        <text>Endonucleolytic cleavage of RNA, removing 5'-extranucleotides from tRNA precursor.</text>
        <dbReference type="EC" id="3.1.26.5"/>
    </reaction>
</comment>
<sequence>MSLPRPWRLQRGDAFRQVRRQGRSWSNRWVVLFAWRPGGAGGDDPSRAGFTVGRRLGKAVRRNRVRRLLAEAYRQLAPRVEGGWWLVFVARDAAAGMDFGTARRAVEDVLRKARILRPPLAGGLRDAREDDGRDGRAGEG</sequence>
<dbReference type="Gene3D" id="3.30.230.10">
    <property type="match status" value="1"/>
</dbReference>
<dbReference type="STRING" id="867903.ThesuDRAFT_00471"/>
<dbReference type="GO" id="GO:0030677">
    <property type="term" value="C:ribonuclease P complex"/>
    <property type="evidence" value="ECO:0007669"/>
    <property type="project" value="TreeGrafter"/>
</dbReference>
<dbReference type="InterPro" id="IPR014721">
    <property type="entry name" value="Ribsml_uS5_D2-typ_fold_subgr"/>
</dbReference>
<dbReference type="HAMAP" id="MF_00227">
    <property type="entry name" value="RNase_P"/>
    <property type="match status" value="1"/>
</dbReference>
<keyword evidence="10" id="KW-1185">Reference proteome</keyword>
<feature type="region of interest" description="Disordered" evidence="8">
    <location>
        <begin position="121"/>
        <end position="140"/>
    </location>
</feature>
<evidence type="ECO:0000256" key="4">
    <source>
        <dbReference type="ARBA" id="ARBA00022801"/>
    </source>
</evidence>
<dbReference type="GO" id="GO:0042781">
    <property type="term" value="F:3'-tRNA processing endoribonuclease activity"/>
    <property type="evidence" value="ECO:0007669"/>
    <property type="project" value="TreeGrafter"/>
</dbReference>
<keyword evidence="1 6" id="KW-0819">tRNA processing</keyword>
<dbReference type="eggNOG" id="COG0594">
    <property type="taxonomic scope" value="Bacteria"/>
</dbReference>
<evidence type="ECO:0000256" key="2">
    <source>
        <dbReference type="ARBA" id="ARBA00022722"/>
    </source>
</evidence>
<name>K6PPC3_9FIRM</name>